<keyword evidence="4" id="KW-0067">ATP-binding</keyword>
<dbReference type="SUPFAM" id="SSF55073">
    <property type="entry name" value="Nucleotide cyclase"/>
    <property type="match status" value="1"/>
</dbReference>
<evidence type="ECO:0000256" key="3">
    <source>
        <dbReference type="ARBA" id="ARBA00022777"/>
    </source>
</evidence>
<dbReference type="GO" id="GO:0005524">
    <property type="term" value="F:ATP binding"/>
    <property type="evidence" value="ECO:0007669"/>
    <property type="project" value="UniProtKB-KW"/>
</dbReference>
<keyword evidence="1" id="KW-0808">Transferase</keyword>
<keyword evidence="7" id="KW-0812">Transmembrane</keyword>
<gene>
    <name evidence="12" type="ORF">A2151_04275</name>
</gene>
<dbReference type="Gene3D" id="6.10.340.10">
    <property type="match status" value="1"/>
</dbReference>
<dbReference type="CDD" id="cd01948">
    <property type="entry name" value="EAL"/>
    <property type="match status" value="1"/>
</dbReference>
<dbReference type="InterPro" id="IPR043128">
    <property type="entry name" value="Rev_trsase/Diguanyl_cyclase"/>
</dbReference>
<accession>A0A1F6TTJ0</accession>
<dbReference type="InterPro" id="IPR013767">
    <property type="entry name" value="PAS_fold"/>
</dbReference>
<dbReference type="GO" id="GO:0006355">
    <property type="term" value="P:regulation of DNA-templated transcription"/>
    <property type="evidence" value="ECO:0007669"/>
    <property type="project" value="InterPro"/>
</dbReference>
<dbReference type="Gene3D" id="3.30.70.270">
    <property type="match status" value="1"/>
</dbReference>
<evidence type="ECO:0000259" key="10">
    <source>
        <dbReference type="PROSITE" id="PS50885"/>
    </source>
</evidence>
<dbReference type="FunFam" id="3.30.70.270:FF:000001">
    <property type="entry name" value="Diguanylate cyclase domain protein"/>
    <property type="match status" value="1"/>
</dbReference>
<comment type="caution">
    <text evidence="12">The sequence shown here is derived from an EMBL/GenBank/DDBJ whole genome shotgun (WGS) entry which is preliminary data.</text>
</comment>
<dbReference type="Pfam" id="PF00563">
    <property type="entry name" value="EAL"/>
    <property type="match status" value="1"/>
</dbReference>
<reference evidence="12 13" key="1">
    <citation type="journal article" date="2016" name="Nat. Commun.">
        <title>Thousands of microbial genomes shed light on interconnected biogeochemical processes in an aquifer system.</title>
        <authorList>
            <person name="Anantharaman K."/>
            <person name="Brown C.T."/>
            <person name="Hug L.A."/>
            <person name="Sharon I."/>
            <person name="Castelle C.J."/>
            <person name="Probst A.J."/>
            <person name="Thomas B.C."/>
            <person name="Singh A."/>
            <person name="Wilkins M.J."/>
            <person name="Karaoz U."/>
            <person name="Brodie E.L."/>
            <person name="Williams K.H."/>
            <person name="Hubbard S.S."/>
            <person name="Banfield J.F."/>
        </authorList>
    </citation>
    <scope>NUCLEOTIDE SEQUENCE [LARGE SCALE GENOMIC DNA]</scope>
</reference>
<dbReference type="FunFam" id="3.30.450.20:FF:000060">
    <property type="entry name" value="Sensor protein FixL"/>
    <property type="match status" value="1"/>
</dbReference>
<keyword evidence="7" id="KW-1133">Transmembrane helix</keyword>
<keyword evidence="3" id="KW-0418">Kinase</keyword>
<dbReference type="GO" id="GO:0007165">
    <property type="term" value="P:signal transduction"/>
    <property type="evidence" value="ECO:0007669"/>
    <property type="project" value="InterPro"/>
</dbReference>
<dbReference type="PROSITE" id="PS50887">
    <property type="entry name" value="GGDEF"/>
    <property type="match status" value="1"/>
</dbReference>
<dbReference type="SMART" id="SM00267">
    <property type="entry name" value="GGDEF"/>
    <property type="match status" value="1"/>
</dbReference>
<dbReference type="GO" id="GO:0016301">
    <property type="term" value="F:kinase activity"/>
    <property type="evidence" value="ECO:0007669"/>
    <property type="project" value="UniProtKB-KW"/>
</dbReference>
<dbReference type="NCBIfam" id="TIGR00229">
    <property type="entry name" value="sensory_box"/>
    <property type="match status" value="2"/>
</dbReference>
<dbReference type="InterPro" id="IPR029787">
    <property type="entry name" value="Nucleotide_cyclase"/>
</dbReference>
<dbReference type="GO" id="GO:0016020">
    <property type="term" value="C:membrane"/>
    <property type="evidence" value="ECO:0007669"/>
    <property type="project" value="InterPro"/>
</dbReference>
<evidence type="ECO:0000259" key="11">
    <source>
        <dbReference type="PROSITE" id="PS50887"/>
    </source>
</evidence>
<dbReference type="SUPFAM" id="SSF55785">
    <property type="entry name" value="PYP-like sensor domain (PAS domain)"/>
    <property type="match status" value="2"/>
</dbReference>
<dbReference type="InterPro" id="IPR000160">
    <property type="entry name" value="GGDEF_dom"/>
</dbReference>
<dbReference type="Gene3D" id="3.30.450.20">
    <property type="entry name" value="PAS domain"/>
    <property type="match status" value="2"/>
</dbReference>
<dbReference type="InterPro" id="IPR000014">
    <property type="entry name" value="PAS"/>
</dbReference>
<evidence type="ECO:0000313" key="13">
    <source>
        <dbReference type="Proteomes" id="UP000178885"/>
    </source>
</evidence>
<dbReference type="Gene3D" id="3.20.20.450">
    <property type="entry name" value="EAL domain"/>
    <property type="match status" value="1"/>
</dbReference>
<dbReference type="AlphaFoldDB" id="A0A1F6TTJ0"/>
<dbReference type="EMBL" id="MFSU01000028">
    <property type="protein sequence ID" value="OGI48448.1"/>
    <property type="molecule type" value="Genomic_DNA"/>
</dbReference>
<dbReference type="Pfam" id="PF00990">
    <property type="entry name" value="GGDEF"/>
    <property type="match status" value="1"/>
</dbReference>
<dbReference type="InterPro" id="IPR001633">
    <property type="entry name" value="EAL_dom"/>
</dbReference>
<dbReference type="CDD" id="cd00130">
    <property type="entry name" value="PAS"/>
    <property type="match status" value="2"/>
</dbReference>
<feature type="transmembrane region" description="Helical" evidence="7">
    <location>
        <begin position="353"/>
        <end position="375"/>
    </location>
</feature>
<name>A0A1F6TTJ0_9PROT</name>
<dbReference type="CDD" id="cd01949">
    <property type="entry name" value="GGDEF"/>
    <property type="match status" value="1"/>
</dbReference>
<comment type="function">
    <text evidence="5">Putative oxygen sensor; modulates the activity of FixJ, a transcriptional activator of nitrogen fixation fixK gene. FixL probably acts as a kinase that phosphorylates FixJ.</text>
</comment>
<evidence type="ECO:0000256" key="1">
    <source>
        <dbReference type="ARBA" id="ARBA00022679"/>
    </source>
</evidence>
<evidence type="ECO:0000256" key="7">
    <source>
        <dbReference type="SAM" id="Phobius"/>
    </source>
</evidence>
<dbReference type="InterPro" id="IPR035919">
    <property type="entry name" value="EAL_sf"/>
</dbReference>
<dbReference type="Proteomes" id="UP000178885">
    <property type="component" value="Unassembled WGS sequence"/>
</dbReference>
<dbReference type="SMART" id="SM00091">
    <property type="entry name" value="PAS"/>
    <property type="match status" value="2"/>
</dbReference>
<feature type="domain" description="EAL" evidence="9">
    <location>
        <begin position="856"/>
        <end position="1109"/>
    </location>
</feature>
<feature type="domain" description="GGDEF" evidence="11">
    <location>
        <begin position="711"/>
        <end position="844"/>
    </location>
</feature>
<evidence type="ECO:0000259" key="9">
    <source>
        <dbReference type="PROSITE" id="PS50883"/>
    </source>
</evidence>
<dbReference type="STRING" id="1817760.A2151_04275"/>
<feature type="domain" description="PAS" evidence="8">
    <location>
        <begin position="551"/>
        <end position="621"/>
    </location>
</feature>
<feature type="domain" description="PAS" evidence="8">
    <location>
        <begin position="423"/>
        <end position="493"/>
    </location>
</feature>
<dbReference type="PROSITE" id="PS50885">
    <property type="entry name" value="HAMP"/>
    <property type="match status" value="1"/>
</dbReference>
<evidence type="ECO:0000256" key="5">
    <source>
        <dbReference type="ARBA" id="ARBA00059827"/>
    </source>
</evidence>
<keyword evidence="2" id="KW-0547">Nucleotide-binding</keyword>
<dbReference type="PROSITE" id="PS50112">
    <property type="entry name" value="PAS"/>
    <property type="match status" value="2"/>
</dbReference>
<feature type="domain" description="HAMP" evidence="10">
    <location>
        <begin position="373"/>
        <end position="425"/>
    </location>
</feature>
<dbReference type="SUPFAM" id="SSF141868">
    <property type="entry name" value="EAL domain-like"/>
    <property type="match status" value="1"/>
</dbReference>
<dbReference type="NCBIfam" id="TIGR00254">
    <property type="entry name" value="GGDEF"/>
    <property type="match status" value="1"/>
</dbReference>
<dbReference type="PROSITE" id="PS50883">
    <property type="entry name" value="EAL"/>
    <property type="match status" value="1"/>
</dbReference>
<evidence type="ECO:0000313" key="12">
    <source>
        <dbReference type="EMBL" id="OGI48448.1"/>
    </source>
</evidence>
<dbReference type="SMART" id="SM00052">
    <property type="entry name" value="EAL"/>
    <property type="match status" value="1"/>
</dbReference>
<dbReference type="InterPro" id="IPR035965">
    <property type="entry name" value="PAS-like_dom_sf"/>
</dbReference>
<proteinExistence type="predicted"/>
<dbReference type="PANTHER" id="PTHR44757:SF4">
    <property type="entry name" value="DIGUANYLATE CYCLASE DGCE-RELATED"/>
    <property type="match status" value="1"/>
</dbReference>
<dbReference type="InterPro" id="IPR003660">
    <property type="entry name" value="HAMP_dom"/>
</dbReference>
<evidence type="ECO:0000259" key="8">
    <source>
        <dbReference type="PROSITE" id="PS50112"/>
    </source>
</evidence>
<evidence type="ECO:0000256" key="4">
    <source>
        <dbReference type="ARBA" id="ARBA00022840"/>
    </source>
</evidence>
<keyword evidence="7" id="KW-0472">Membrane</keyword>
<protein>
    <recommendedName>
        <fullName evidence="6">Sensor protein FixL</fullName>
    </recommendedName>
</protein>
<dbReference type="InterPro" id="IPR052155">
    <property type="entry name" value="Biofilm_reg_signaling"/>
</dbReference>
<dbReference type="PANTHER" id="PTHR44757">
    <property type="entry name" value="DIGUANYLATE CYCLASE DGCP"/>
    <property type="match status" value="1"/>
</dbReference>
<sequence>MRTERRTDSPGGAAIRQRLLQTLGLHSLLGRYLHVVGITVLLLAAAAWITDRHVGDAVRENTANQSEHRQLSDQIRDLGNDLEDCQLTFQSYLLAPDGRQRRAIQDLLGRLVADARTLAGNERLRRSAYSREVAAQLHQDLTKLSAEVRRALDIRGDPQRLFPTMAILTTRMAPAAAEFYDAATRALDEARGARADGERLGVTERFSEARHVLTLMTNANRLWVAKGFVALDDAKHAARARADEVKPHAELLGNHLEALASLERQGRLSPRQGESLRIMQRAYRDWLQRYRELRAIDASGGGRADQALLRGTIQPLFMRASQALRVFERDTETDSARNIETLERVAERVSDNLWVFVLLVLLGSAGGAAVFAFHIRRPLARVAQALKSEAESAQDLPVLATPTVEIRDLVEAFRHMREQVRTRQERLAAVLTYAADAIVTIDEDGLIEGFNPAAEKLFGYPASEVLGQNVKLLMPEPHRSQHDGYIGRYLETGKKCLLGQEREVVGLRKDGIPLPIGLRVTEMHVNGRRLFLGMIADISERKALLQNVQMREQRMRTILDTTAEGIVTFNERGQIETWNKAAERLFGWTEAEIIGTSIARIVSPESRENRGDYVEHFMRSEIQRLVGHEGEVIGLHQNGSTFALALKIGRMEFEGKTKYTALLANITERKSMMENLRRMAEHDGLTGLYNRTYFLAELERLVERVKRNEKNTCALLYLDLDNFKYVNDTLGHAAGDQLLIEVAGVLSRRGRKSDLVARLGGDEFIILVYDIAPDLVDKVAESFRHHLADYAFQHEGKAVAIGCSIGVAVMDARTQSPTEAMSQADLACHLAKRAGRNSVHVFSAADAKDVQIMSLDMGWSRRIREAIEKDRFVLATQPVVHTRTRAVACHEILVRLREDDGALIMPGGFLPTAERFGLSVEIDRWVIRHAIALLTERRRRDPTMRFAINLSAQSLGAPAVADLVTQCIAENGVDAAALTFEVTETAAIADMNTATAFLMRLRTLGCLVALDDFGSGMASFAYLRELPVDYVKIDGRFVRNLIASPVDQAMVRAMNDIAHALGKETIAEFVESEEDFRLLGEIGVDYGQGYHLGKPALTEPEAARAAPMREVS</sequence>
<feature type="transmembrane region" description="Helical" evidence="7">
    <location>
        <begin position="32"/>
        <end position="50"/>
    </location>
</feature>
<dbReference type="Pfam" id="PF00989">
    <property type="entry name" value="PAS"/>
    <property type="match status" value="2"/>
</dbReference>
<evidence type="ECO:0000256" key="6">
    <source>
        <dbReference type="ARBA" id="ARBA00070616"/>
    </source>
</evidence>
<organism evidence="12 13">
    <name type="scientific">Candidatus Muproteobacteria bacterium RBG_16_65_34</name>
    <dbReference type="NCBI Taxonomy" id="1817760"/>
    <lineage>
        <taxon>Bacteria</taxon>
        <taxon>Pseudomonadati</taxon>
        <taxon>Pseudomonadota</taxon>
        <taxon>Candidatus Muproteobacteria</taxon>
    </lineage>
</organism>
<evidence type="ECO:0000256" key="2">
    <source>
        <dbReference type="ARBA" id="ARBA00022741"/>
    </source>
</evidence>